<dbReference type="GO" id="GO:0005886">
    <property type="term" value="C:plasma membrane"/>
    <property type="evidence" value="ECO:0007669"/>
    <property type="project" value="UniProtKB-SubCell"/>
</dbReference>
<comment type="subcellular location">
    <subcellularLocation>
        <location evidence="1">Cell membrane</location>
        <topology evidence="1">Multi-pass membrane protein</topology>
    </subcellularLocation>
</comment>
<name>A0A101HIG7_9BACT</name>
<evidence type="ECO:0000256" key="5">
    <source>
        <dbReference type="ARBA" id="ARBA00023136"/>
    </source>
</evidence>
<dbReference type="PANTHER" id="PTHR30250">
    <property type="entry name" value="PST FAMILY PREDICTED COLANIC ACID TRANSPORTER"/>
    <property type="match status" value="1"/>
</dbReference>
<feature type="transmembrane region" description="Helical" evidence="6">
    <location>
        <begin position="321"/>
        <end position="341"/>
    </location>
</feature>
<feature type="transmembrane region" description="Helical" evidence="6">
    <location>
        <begin position="119"/>
        <end position="140"/>
    </location>
</feature>
<evidence type="ECO:0000256" key="3">
    <source>
        <dbReference type="ARBA" id="ARBA00022692"/>
    </source>
</evidence>
<dbReference type="AlphaFoldDB" id="A0A101HIG7"/>
<dbReference type="Proteomes" id="UP000053904">
    <property type="component" value="Unassembled WGS sequence"/>
</dbReference>
<comment type="caution">
    <text evidence="7">The sequence shown here is derived from an EMBL/GenBank/DDBJ whole genome shotgun (WGS) entry which is preliminary data.</text>
</comment>
<feature type="transmembrane region" description="Helical" evidence="6">
    <location>
        <begin position="380"/>
        <end position="399"/>
    </location>
</feature>
<dbReference type="InterPro" id="IPR050833">
    <property type="entry name" value="Poly_Biosynth_Transport"/>
</dbReference>
<evidence type="ECO:0000256" key="1">
    <source>
        <dbReference type="ARBA" id="ARBA00004651"/>
    </source>
</evidence>
<evidence type="ECO:0000313" key="8">
    <source>
        <dbReference type="Proteomes" id="UP000053904"/>
    </source>
</evidence>
<reference evidence="8" key="1">
    <citation type="journal article" date="2015" name="MBio">
        <title>Genome-Resolved Metagenomic Analysis Reveals Roles for Candidate Phyla and Other Microbial Community Members in Biogeochemical Transformations in Oil Reservoirs.</title>
        <authorList>
            <person name="Hu P."/>
            <person name="Tom L."/>
            <person name="Singh A."/>
            <person name="Thomas B.C."/>
            <person name="Baker B.J."/>
            <person name="Piceno Y.M."/>
            <person name="Andersen G.L."/>
            <person name="Banfield J.F."/>
        </authorList>
    </citation>
    <scope>NUCLEOTIDE SEQUENCE [LARGE SCALE GENOMIC DNA]</scope>
</reference>
<dbReference type="EMBL" id="LGGO01000076">
    <property type="protein sequence ID" value="KUK77010.1"/>
    <property type="molecule type" value="Genomic_DNA"/>
</dbReference>
<keyword evidence="3 6" id="KW-0812">Transmembrane</keyword>
<evidence type="ECO:0000313" key="7">
    <source>
        <dbReference type="EMBL" id="KUK77010.1"/>
    </source>
</evidence>
<keyword evidence="5 6" id="KW-0472">Membrane</keyword>
<feature type="transmembrane region" description="Helical" evidence="6">
    <location>
        <begin position="348"/>
        <end position="368"/>
    </location>
</feature>
<feature type="transmembrane region" description="Helical" evidence="6">
    <location>
        <begin position="85"/>
        <end position="107"/>
    </location>
</feature>
<keyword evidence="4 6" id="KW-1133">Transmembrane helix</keyword>
<feature type="transmembrane region" description="Helical" evidence="6">
    <location>
        <begin position="247"/>
        <end position="267"/>
    </location>
</feature>
<evidence type="ECO:0000256" key="4">
    <source>
        <dbReference type="ARBA" id="ARBA00022989"/>
    </source>
</evidence>
<protein>
    <submittedName>
        <fullName evidence="7">Polysaccharide biosynthesis protein</fullName>
    </submittedName>
</protein>
<feature type="transmembrane region" description="Helical" evidence="6">
    <location>
        <begin position="279"/>
        <end position="301"/>
    </location>
</feature>
<gene>
    <name evidence="7" type="ORF">XD93_0596</name>
</gene>
<accession>A0A101HIG7</accession>
<sequence length="410" mass="46184">MNIDRKNRKYIRDLLLTTVFGGIIGFINYLFNIFIARFTNESIFALYTTAIGLIYLIQIPAVSIQNILTKSVGETKNGDVEKFKWNSVVLFTVIGSISSFLFLLIIPSVTSPSQVSPQILLPLTITLLLAFLSPVTKGILLGREKIVLVNTILLVETLLRFSIGYIGIQMGGNIELLILANAIPSFLSVIAVLPFIKSKKEEKTKIKFSFVELILMTVSLLLLSAPYTLDLILTPQTIKGEYGALSLIGKLVYFSCITIATVMFARLSNQKDDKGEIKTVGIAVFITFIIGIGMSLGIFLFKDLILELAFGGRYTDISQYFFIFGLAMAAYATVYMLANFFFSRNSYLYIFILLFITLLQVFLFRTYATDFLSVVRIQMIVYSLLLILTLLYFLFNFIFKKNVEKVKEDI</sequence>
<feature type="transmembrane region" description="Helical" evidence="6">
    <location>
        <begin position="14"/>
        <end position="38"/>
    </location>
</feature>
<dbReference type="PANTHER" id="PTHR30250:SF11">
    <property type="entry name" value="O-ANTIGEN TRANSPORTER-RELATED"/>
    <property type="match status" value="1"/>
</dbReference>
<evidence type="ECO:0000256" key="6">
    <source>
        <dbReference type="SAM" id="Phobius"/>
    </source>
</evidence>
<organism evidence="7 8">
    <name type="scientific">candidate division WS6 bacterium 34_10</name>
    <dbReference type="NCBI Taxonomy" id="1641389"/>
    <lineage>
        <taxon>Bacteria</taxon>
        <taxon>Candidatus Dojkabacteria</taxon>
    </lineage>
</organism>
<feature type="transmembrane region" description="Helical" evidence="6">
    <location>
        <begin position="208"/>
        <end position="227"/>
    </location>
</feature>
<proteinExistence type="predicted"/>
<feature type="transmembrane region" description="Helical" evidence="6">
    <location>
        <begin position="174"/>
        <end position="196"/>
    </location>
</feature>
<feature type="transmembrane region" description="Helical" evidence="6">
    <location>
        <begin position="44"/>
        <end position="64"/>
    </location>
</feature>
<evidence type="ECO:0000256" key="2">
    <source>
        <dbReference type="ARBA" id="ARBA00022475"/>
    </source>
</evidence>
<feature type="transmembrane region" description="Helical" evidence="6">
    <location>
        <begin position="147"/>
        <end position="168"/>
    </location>
</feature>
<keyword evidence="2" id="KW-1003">Cell membrane</keyword>